<dbReference type="Proteomes" id="UP001652623">
    <property type="component" value="Chromosome 3"/>
</dbReference>
<evidence type="ECO:0000259" key="2">
    <source>
        <dbReference type="Pfam" id="PF03061"/>
    </source>
</evidence>
<dbReference type="PANTHER" id="PTHR21660:SF12">
    <property type="entry name" value="OS07G0462700 PROTEIN"/>
    <property type="match status" value="1"/>
</dbReference>
<dbReference type="GeneID" id="107423523"/>
<gene>
    <name evidence="4" type="primary">LOC107423523</name>
</gene>
<evidence type="ECO:0000313" key="4">
    <source>
        <dbReference type="RefSeq" id="XP_048334055.1"/>
    </source>
</evidence>
<dbReference type="Pfam" id="PF03061">
    <property type="entry name" value="4HBT"/>
    <property type="match status" value="1"/>
</dbReference>
<dbReference type="InterPro" id="IPR029069">
    <property type="entry name" value="HotDog_dom_sf"/>
</dbReference>
<evidence type="ECO:0000313" key="3">
    <source>
        <dbReference type="Proteomes" id="UP001652623"/>
    </source>
</evidence>
<dbReference type="RefSeq" id="XP_048334055.1">
    <property type="nucleotide sequence ID" value="XM_048478098.2"/>
</dbReference>
<accession>A0ABM3IRK2</accession>
<protein>
    <submittedName>
        <fullName evidence="4">Uncharacterized protein LOC107423523</fullName>
    </submittedName>
</protein>
<feature type="domain" description="Thioesterase" evidence="2">
    <location>
        <begin position="97"/>
        <end position="168"/>
    </location>
</feature>
<reference evidence="4" key="1">
    <citation type="submission" date="2025-08" db="UniProtKB">
        <authorList>
            <consortium name="RefSeq"/>
        </authorList>
    </citation>
    <scope>IDENTIFICATION</scope>
    <source>
        <tissue evidence="4">Seedling</tissue>
    </source>
</reference>
<organism evidence="3 4">
    <name type="scientific">Ziziphus jujuba</name>
    <name type="common">Chinese jujube</name>
    <name type="synonym">Ziziphus sativa</name>
    <dbReference type="NCBI Taxonomy" id="326968"/>
    <lineage>
        <taxon>Eukaryota</taxon>
        <taxon>Viridiplantae</taxon>
        <taxon>Streptophyta</taxon>
        <taxon>Embryophyta</taxon>
        <taxon>Tracheophyta</taxon>
        <taxon>Spermatophyta</taxon>
        <taxon>Magnoliopsida</taxon>
        <taxon>eudicotyledons</taxon>
        <taxon>Gunneridae</taxon>
        <taxon>Pentapetalae</taxon>
        <taxon>rosids</taxon>
        <taxon>fabids</taxon>
        <taxon>Rosales</taxon>
        <taxon>Rhamnaceae</taxon>
        <taxon>Paliureae</taxon>
        <taxon>Ziziphus</taxon>
    </lineage>
</organism>
<comment type="similarity">
    <text evidence="1">Belongs to the thioesterase PaaI family.</text>
</comment>
<dbReference type="SUPFAM" id="SSF54637">
    <property type="entry name" value="Thioesterase/thiol ester dehydrase-isomerase"/>
    <property type="match status" value="1"/>
</dbReference>
<keyword evidence="3" id="KW-1185">Reference proteome</keyword>
<name>A0ABM3IRK2_ZIZJJ</name>
<dbReference type="InterPro" id="IPR006683">
    <property type="entry name" value="Thioestr_dom"/>
</dbReference>
<dbReference type="PANTHER" id="PTHR21660">
    <property type="entry name" value="THIOESTERASE SUPERFAMILY MEMBER-RELATED"/>
    <property type="match status" value="1"/>
</dbReference>
<dbReference type="InterPro" id="IPR039298">
    <property type="entry name" value="ACOT13"/>
</dbReference>
<dbReference type="Gene3D" id="3.10.129.10">
    <property type="entry name" value="Hotdog Thioesterase"/>
    <property type="match status" value="1"/>
</dbReference>
<proteinExistence type="inferred from homology"/>
<evidence type="ECO:0000256" key="1">
    <source>
        <dbReference type="ARBA" id="ARBA00008324"/>
    </source>
</evidence>
<sequence length="187" mass="19827">MAKPLPSSSSSSVPEPLQKMLSPTATISDDIPLQYASQALGFLKDISFSAVVPDHCKSNDFYSNLIGGVLKPLTISRGRVSCLLTVKPAVTNYFLGLHGGAVAAVAEAISIACARTVVAEDTEIFLGELSMSYLSGAPLNSEVIVDGNVVRSGRNITVISVDFKLKKTSKLVFTARATFYNMPVAKL</sequence>